<dbReference type="EMBL" id="JANUGV010000001">
    <property type="protein sequence ID" value="MCS0607955.1"/>
    <property type="molecule type" value="Genomic_DNA"/>
</dbReference>
<evidence type="ECO:0000259" key="1">
    <source>
        <dbReference type="Pfam" id="PF00561"/>
    </source>
</evidence>
<dbReference type="PRINTS" id="PR00111">
    <property type="entry name" value="ABHYDROLASE"/>
</dbReference>
<sequence length="324" mass="34169">MTTHLLLFVAGAIALVLAASALFTWRTAKRIEAYLRPAGRFIDVPGARLHVREAGNGPPLLMIHGLAGQMAHFSYALLDRLAADYRVIMVDRPGSGYSTRDAAASASASAQANAISALIDTLELDRPLVVGHSFGGTVALTLALDHPDQVGALALIAPLTHAPDDVPPAFKGLTIRSALARKFVAWTLATPMSIAKSARLLADVFGPEAVPADFATRGGGLLSLRPGAFLSSSADLLALEHTLPALGARYSQLRLPVRVLYGLNDKILDWRDNGQALVDKVPGATLSLLDAGHMLPITQPEATAQFIREAAVAQYGAAARQALR</sequence>
<dbReference type="InterPro" id="IPR000639">
    <property type="entry name" value="Epox_hydrolase-like"/>
</dbReference>
<feature type="domain" description="AB hydrolase-1" evidence="1">
    <location>
        <begin position="58"/>
        <end position="298"/>
    </location>
</feature>
<dbReference type="PRINTS" id="PR00412">
    <property type="entry name" value="EPOXHYDRLASE"/>
</dbReference>
<evidence type="ECO:0000313" key="3">
    <source>
        <dbReference type="Proteomes" id="UP001205861"/>
    </source>
</evidence>
<dbReference type="InterPro" id="IPR029058">
    <property type="entry name" value="AB_hydrolase_fold"/>
</dbReference>
<keyword evidence="2" id="KW-0378">Hydrolase</keyword>
<dbReference type="Gene3D" id="3.40.50.1820">
    <property type="entry name" value="alpha/beta hydrolase"/>
    <property type="match status" value="1"/>
</dbReference>
<proteinExistence type="predicted"/>
<dbReference type="Proteomes" id="UP001205861">
    <property type="component" value="Unassembled WGS sequence"/>
</dbReference>
<name>A0ABT2BHM7_9BURK</name>
<evidence type="ECO:0000313" key="2">
    <source>
        <dbReference type="EMBL" id="MCS0607955.1"/>
    </source>
</evidence>
<accession>A0ABT2BHM7</accession>
<protein>
    <submittedName>
        <fullName evidence="2">Alpha/beta fold hydrolase</fullName>
    </submittedName>
</protein>
<reference evidence="2 3" key="1">
    <citation type="submission" date="2022-08" db="EMBL/GenBank/DDBJ databases">
        <title>Reclassification of Massilia species as members of the genera Telluria, Duganella, Pseudoduganella, Mokoshia gen. nov. and Zemynaea gen. nov. using orthogonal and non-orthogonal genome-based approaches.</title>
        <authorList>
            <person name="Bowman J.P."/>
        </authorList>
    </citation>
    <scope>NUCLEOTIDE SEQUENCE [LARGE SCALE GENOMIC DNA]</scope>
    <source>
        <strain evidence="2 3">JCM 31607</strain>
    </source>
</reference>
<dbReference type="InterPro" id="IPR050266">
    <property type="entry name" value="AB_hydrolase_sf"/>
</dbReference>
<dbReference type="Pfam" id="PF00561">
    <property type="entry name" value="Abhydrolase_1"/>
    <property type="match status" value="1"/>
</dbReference>
<comment type="caution">
    <text evidence="2">The sequence shown here is derived from an EMBL/GenBank/DDBJ whole genome shotgun (WGS) entry which is preliminary data.</text>
</comment>
<organism evidence="2 3">
    <name type="scientific">Massilia solisilvae</name>
    <dbReference type="NCBI Taxonomy" id="1811225"/>
    <lineage>
        <taxon>Bacteria</taxon>
        <taxon>Pseudomonadati</taxon>
        <taxon>Pseudomonadota</taxon>
        <taxon>Betaproteobacteria</taxon>
        <taxon>Burkholderiales</taxon>
        <taxon>Oxalobacteraceae</taxon>
        <taxon>Telluria group</taxon>
        <taxon>Massilia</taxon>
    </lineage>
</organism>
<keyword evidence="3" id="KW-1185">Reference proteome</keyword>
<dbReference type="InterPro" id="IPR000073">
    <property type="entry name" value="AB_hydrolase_1"/>
</dbReference>
<dbReference type="GO" id="GO:0016787">
    <property type="term" value="F:hydrolase activity"/>
    <property type="evidence" value="ECO:0007669"/>
    <property type="project" value="UniProtKB-KW"/>
</dbReference>
<dbReference type="PANTHER" id="PTHR43798">
    <property type="entry name" value="MONOACYLGLYCEROL LIPASE"/>
    <property type="match status" value="1"/>
</dbReference>
<dbReference type="SUPFAM" id="SSF53474">
    <property type="entry name" value="alpha/beta-Hydrolases"/>
    <property type="match status" value="1"/>
</dbReference>
<dbReference type="RefSeq" id="WP_258855637.1">
    <property type="nucleotide sequence ID" value="NZ_JANUGV010000001.1"/>
</dbReference>
<gene>
    <name evidence="2" type="ORF">NX773_07240</name>
</gene>